<name>A0ACA9T8Z8_BIOOC</name>
<keyword evidence="2" id="KW-1185">Reference proteome</keyword>
<accession>A0ACA9T8Z8</accession>
<reference evidence="1" key="2">
    <citation type="submission" date="2021-10" db="EMBL/GenBank/DDBJ databases">
        <authorList>
            <person name="Piombo E."/>
        </authorList>
    </citation>
    <scope>NUCLEOTIDE SEQUENCE</scope>
</reference>
<dbReference type="EMBL" id="CADEHS020000001">
    <property type="protein sequence ID" value="CAG9937188.1"/>
    <property type="molecule type" value="Genomic_DNA"/>
</dbReference>
<sequence length="96" mass="10470">MIAIGSVTYSIAHISSYAHVLTESGYITARPGFQSWLVDDHLPRAARYMFAFVASPRSLMQLMSNANASAQPSIRRGGIHQLLVKQDIIPSQPVAS</sequence>
<evidence type="ECO:0000313" key="2">
    <source>
        <dbReference type="Proteomes" id="UP000836387"/>
    </source>
</evidence>
<protein>
    <submittedName>
        <fullName evidence="1">Uncharacterized protein</fullName>
    </submittedName>
</protein>
<proteinExistence type="predicted"/>
<gene>
    <name evidence="1" type="ORF">CRV2_00004372</name>
</gene>
<comment type="caution">
    <text evidence="1">The sequence shown here is derived from an EMBL/GenBank/DDBJ whole genome shotgun (WGS) entry which is preliminary data.</text>
</comment>
<evidence type="ECO:0000313" key="1">
    <source>
        <dbReference type="EMBL" id="CAG9937188.1"/>
    </source>
</evidence>
<dbReference type="Proteomes" id="UP000836387">
    <property type="component" value="Unassembled WGS sequence"/>
</dbReference>
<organism evidence="1 2">
    <name type="scientific">Clonostachys rosea f. rosea IK726</name>
    <dbReference type="NCBI Taxonomy" id="1349383"/>
    <lineage>
        <taxon>Eukaryota</taxon>
        <taxon>Fungi</taxon>
        <taxon>Dikarya</taxon>
        <taxon>Ascomycota</taxon>
        <taxon>Pezizomycotina</taxon>
        <taxon>Sordariomycetes</taxon>
        <taxon>Hypocreomycetidae</taxon>
        <taxon>Hypocreales</taxon>
        <taxon>Bionectriaceae</taxon>
        <taxon>Clonostachys</taxon>
    </lineage>
</organism>
<reference evidence="1" key="1">
    <citation type="submission" date="2020-04" db="EMBL/GenBank/DDBJ databases">
        <authorList>
            <person name="Broberg M."/>
        </authorList>
    </citation>
    <scope>NUCLEOTIDE SEQUENCE</scope>
</reference>